<name>C4QXK9_KOMPG</name>
<comment type="subcellular location">
    <subcellularLocation>
        <location evidence="2 10">Cytoplasm</location>
    </subcellularLocation>
    <subcellularLocation>
        <location evidence="1 10">Nucleus</location>
    </subcellularLocation>
</comment>
<feature type="compositionally biased region" description="Low complexity" evidence="12">
    <location>
        <begin position="322"/>
        <end position="333"/>
    </location>
</feature>
<dbReference type="OrthoDB" id="293823at2759"/>
<dbReference type="KEGG" id="ppa:PAS_chr1-4_0152"/>
<keyword evidence="16" id="KW-1185">Reference proteome</keyword>
<dbReference type="EMBL" id="FN392319">
    <property type="protein sequence ID" value="CAY67982.1"/>
    <property type="molecule type" value="Genomic_DNA"/>
</dbReference>
<dbReference type="InterPro" id="IPR040168">
    <property type="entry name" value="Not2/3/5"/>
</dbReference>
<dbReference type="GO" id="GO:0005634">
    <property type="term" value="C:nucleus"/>
    <property type="evidence" value="ECO:0007669"/>
    <property type="project" value="UniProtKB-SubCell"/>
</dbReference>
<keyword evidence="4 10" id="KW-0963">Cytoplasm</keyword>
<dbReference type="InterPro" id="IPR012270">
    <property type="entry name" value="CCR4-NOT_su3/5"/>
</dbReference>
<comment type="similarity">
    <text evidence="3 10">Belongs to the CNOT2/3/5 family.</text>
</comment>
<protein>
    <recommendedName>
        <fullName evidence="10">General negative regulator of transcription subunit</fullName>
    </recommendedName>
</protein>
<dbReference type="STRING" id="644223.C4QXK9"/>
<evidence type="ECO:0000313" key="15">
    <source>
        <dbReference type="EMBL" id="CAY67982.1"/>
    </source>
</evidence>
<evidence type="ECO:0000259" key="13">
    <source>
        <dbReference type="Pfam" id="PF04065"/>
    </source>
</evidence>
<evidence type="ECO:0000256" key="9">
    <source>
        <dbReference type="ARBA" id="ARBA00023242"/>
    </source>
</evidence>
<evidence type="ECO:0000256" key="10">
    <source>
        <dbReference type="PIRNR" id="PIRNR005290"/>
    </source>
</evidence>
<dbReference type="InParanoid" id="C4QXK9"/>
<evidence type="ECO:0000256" key="11">
    <source>
        <dbReference type="SAM" id="Coils"/>
    </source>
</evidence>
<dbReference type="Gene3D" id="2.30.30.1020">
    <property type="entry name" value="CCR4-NOT complex subunit 2/3/5, C-terminal domain"/>
    <property type="match status" value="1"/>
</dbReference>
<dbReference type="GO" id="GO:0000289">
    <property type="term" value="P:nuclear-transcribed mRNA poly(A) tail shortening"/>
    <property type="evidence" value="ECO:0007669"/>
    <property type="project" value="UniProtKB-ARBA"/>
</dbReference>
<dbReference type="InterPro" id="IPR007282">
    <property type="entry name" value="NOT2/3/5_C"/>
</dbReference>
<dbReference type="GeneID" id="8197136"/>
<organism evidence="15 16">
    <name type="scientific">Komagataella phaffii (strain GS115 / ATCC 20864)</name>
    <name type="common">Yeast</name>
    <name type="synonym">Pichia pastoris</name>
    <dbReference type="NCBI Taxonomy" id="644223"/>
    <lineage>
        <taxon>Eukaryota</taxon>
        <taxon>Fungi</taxon>
        <taxon>Dikarya</taxon>
        <taxon>Ascomycota</taxon>
        <taxon>Saccharomycotina</taxon>
        <taxon>Pichiomycetes</taxon>
        <taxon>Pichiales</taxon>
        <taxon>Pichiaceae</taxon>
        <taxon>Komagataella</taxon>
    </lineage>
</organism>
<feature type="coiled-coil region" evidence="11">
    <location>
        <begin position="123"/>
        <end position="150"/>
    </location>
</feature>
<dbReference type="HOGENOM" id="CLU_013819_3_0_1"/>
<keyword evidence="8 10" id="KW-0804">Transcription</keyword>
<feature type="compositionally biased region" description="Low complexity" evidence="12">
    <location>
        <begin position="380"/>
        <end position="414"/>
    </location>
</feature>
<keyword evidence="10" id="KW-0010">Activator</keyword>
<proteinExistence type="inferred from homology"/>
<dbReference type="GO" id="GO:0030015">
    <property type="term" value="C:CCR4-NOT core complex"/>
    <property type="evidence" value="ECO:0007669"/>
    <property type="project" value="UniProtKB-UniRule"/>
</dbReference>
<evidence type="ECO:0000313" key="16">
    <source>
        <dbReference type="Proteomes" id="UP000000314"/>
    </source>
</evidence>
<dbReference type="RefSeq" id="XP_002490263.1">
    <property type="nucleotide sequence ID" value="XM_002490218.1"/>
</dbReference>
<evidence type="ECO:0000259" key="14">
    <source>
        <dbReference type="Pfam" id="PF04153"/>
    </source>
</evidence>
<dbReference type="GO" id="GO:0000932">
    <property type="term" value="C:P-body"/>
    <property type="evidence" value="ECO:0007669"/>
    <property type="project" value="UniProtKB-UniRule"/>
</dbReference>
<dbReference type="InterPro" id="IPR007207">
    <property type="entry name" value="Not_N"/>
</dbReference>
<evidence type="ECO:0000256" key="12">
    <source>
        <dbReference type="SAM" id="MobiDB-lite"/>
    </source>
</evidence>
<dbReference type="Pfam" id="PF04065">
    <property type="entry name" value="Not3"/>
    <property type="match status" value="1"/>
</dbReference>
<feature type="domain" description="CCR4-Not complex component Not N-terminal" evidence="13">
    <location>
        <begin position="2"/>
        <end position="231"/>
    </location>
</feature>
<evidence type="ECO:0000256" key="3">
    <source>
        <dbReference type="ARBA" id="ARBA00007682"/>
    </source>
</evidence>
<dbReference type="FunCoup" id="C4QXK9">
    <property type="interactions" value="162"/>
</dbReference>
<keyword evidence="7 10" id="KW-0805">Transcription regulation</keyword>
<feature type="region of interest" description="Disordered" evidence="12">
    <location>
        <begin position="322"/>
        <end position="342"/>
    </location>
</feature>
<dbReference type="InterPro" id="IPR038635">
    <property type="entry name" value="CCR4-NOT_su2/3/5_C_sf"/>
</dbReference>
<dbReference type="GO" id="GO:0006355">
    <property type="term" value="P:regulation of DNA-templated transcription"/>
    <property type="evidence" value="ECO:0007669"/>
    <property type="project" value="InterPro"/>
</dbReference>
<dbReference type="SMR" id="C4QXK9"/>
<accession>C4QXK9</accession>
<keyword evidence="5 10" id="KW-0678">Repressor</keyword>
<keyword evidence="6" id="KW-0597">Phosphoprotein</keyword>
<dbReference type="PIRSF" id="PIRSF005290">
    <property type="entry name" value="NOT_su_3_5"/>
    <property type="match status" value="1"/>
</dbReference>
<keyword evidence="9 10" id="KW-0539">Nucleus</keyword>
<feature type="coiled-coil region" evidence="11">
    <location>
        <begin position="37"/>
        <end position="96"/>
    </location>
</feature>
<keyword evidence="11" id="KW-0175">Coiled coil</keyword>
<evidence type="ECO:0000256" key="1">
    <source>
        <dbReference type="ARBA" id="ARBA00004123"/>
    </source>
</evidence>
<dbReference type="Proteomes" id="UP000000314">
    <property type="component" value="Chromosome 1"/>
</dbReference>
<evidence type="ECO:0000256" key="7">
    <source>
        <dbReference type="ARBA" id="ARBA00023015"/>
    </source>
</evidence>
<feature type="region of interest" description="Disordered" evidence="12">
    <location>
        <begin position="365"/>
        <end position="424"/>
    </location>
</feature>
<feature type="region of interest" description="Disordered" evidence="12">
    <location>
        <begin position="244"/>
        <end position="288"/>
    </location>
</feature>
<feature type="compositionally biased region" description="Low complexity" evidence="12">
    <location>
        <begin position="262"/>
        <end position="278"/>
    </location>
</feature>
<feature type="compositionally biased region" description="Acidic residues" evidence="12">
    <location>
        <begin position="252"/>
        <end position="261"/>
    </location>
</feature>
<dbReference type="PANTHER" id="PTHR23326">
    <property type="entry name" value="CCR4 NOT-RELATED"/>
    <property type="match status" value="1"/>
</dbReference>
<dbReference type="Pfam" id="PF04153">
    <property type="entry name" value="NOT2_3_5_C"/>
    <property type="match status" value="1"/>
</dbReference>
<evidence type="ECO:0000256" key="5">
    <source>
        <dbReference type="ARBA" id="ARBA00022491"/>
    </source>
</evidence>
<evidence type="ECO:0000256" key="6">
    <source>
        <dbReference type="ARBA" id="ARBA00022553"/>
    </source>
</evidence>
<reference evidence="15 16" key="1">
    <citation type="journal article" date="2009" name="Nat. Biotechnol.">
        <title>Genome sequence of the recombinant protein production host Pichia pastoris.</title>
        <authorList>
            <person name="De Schutter K."/>
            <person name="Lin Y.C."/>
            <person name="Tiels P."/>
            <person name="Van Hecke A."/>
            <person name="Glinka S."/>
            <person name="Weber-Lehmann J."/>
            <person name="Rouze P."/>
            <person name="Van de Peer Y."/>
            <person name="Callewaert N."/>
        </authorList>
    </citation>
    <scope>NUCLEOTIDE SEQUENCE [LARGE SCALE GENOMIC DNA]</scope>
    <source>
        <strain evidence="16">GS115 / ATCC 20864</strain>
    </source>
</reference>
<feature type="compositionally biased region" description="Polar residues" evidence="12">
    <location>
        <begin position="279"/>
        <end position="288"/>
    </location>
</feature>
<evidence type="ECO:0000256" key="4">
    <source>
        <dbReference type="ARBA" id="ARBA00022490"/>
    </source>
</evidence>
<gene>
    <name evidence="15" type="ordered locus">PAS_chr1-4_0152</name>
</gene>
<feature type="domain" description="NOT2/NOT3/NOT5 C-terminal" evidence="14">
    <location>
        <begin position="467"/>
        <end position="615"/>
    </location>
</feature>
<dbReference type="OMA" id="FIFYHYQ"/>
<sequence length="620" mass="69815">MSQRKLQQEIDRVFKKVKEGLEEFDYVYDKLQACESSSQKEKLESDLKREIKKLQRSRDQIKIWLAGNEVKEKKGLMEHRKLIEHEMERFKEVEKEMKTKAFSKEGLNMNKVDPREKEKSETSKFVESMIEELERQSEALEAQIDQIQSSGKRGKKLDNSKTDQIAELQSSLDRNNWHQEKLQTILRLLQNGNLEADQIQRIQEDIEYYVESNQDADFAEDDGIYDELGLDEIEDGFLFAAASGPLSKDEEGKDENDENVSDNESPSASASSNFAAVNQGSTSDSTVKTAPAAINSSTGSVSNVTSTNSNASVLLNKLTRTSPARSAAATPPHSHNELTGIQSNLKPAVAPVLTPKLKYSKVASTAATASVPPGSTKVGSSTHSTTPTATTAATAHPAVSSSSLPLDSLSSTTTHPNGLDAPTSESSLKIANNLIANLDGVKKECLNKPIKKTPEEMDNMYQLLNSSLLNCPDSFDADVPNMYIPRQPHPTHISFPQEPLLEIMNSAKILQNFDLETLFYCFYYHSYENAADEHKVFDNSGSFLQINTAKELHRRGWKYHKELKTWFLLNNDEANQTPPPIEEHVQQKSNWKYFDYQETWLPRRKDDFTFEKDKLETLYL</sequence>
<evidence type="ECO:0000256" key="8">
    <source>
        <dbReference type="ARBA" id="ARBA00023163"/>
    </source>
</evidence>
<dbReference type="eggNOG" id="KOG2150">
    <property type="taxonomic scope" value="Eukaryota"/>
</dbReference>
<comment type="function">
    <text evidence="10">Acts as component of the CCR4-NOT core complex, which in the nucleus seems to be a general transcription factor, and in the cytoplasm the major mRNA deadenylase involved in mRNA turnover. The NOT protein subcomplex negatively regulates the basal and activated transcription of many genes. Preferentially affects TC-type TATA element-dependent transcription. Could directly or indirectly inhibit component(s) of the general transcription machinery.</text>
</comment>
<evidence type="ECO:0000256" key="2">
    <source>
        <dbReference type="ARBA" id="ARBA00004496"/>
    </source>
</evidence>
<dbReference type="AlphaFoldDB" id="C4QXK9"/>